<gene>
    <name evidence="3" type="ORF">NAEGRDRAFT_81558</name>
</gene>
<dbReference type="GO" id="GO:0019843">
    <property type="term" value="F:rRNA binding"/>
    <property type="evidence" value="ECO:0007669"/>
    <property type="project" value="TreeGrafter"/>
</dbReference>
<evidence type="ECO:0000313" key="3">
    <source>
        <dbReference type="EMBL" id="EFC38566.1"/>
    </source>
</evidence>
<evidence type="ECO:0000256" key="1">
    <source>
        <dbReference type="SAM" id="Coils"/>
    </source>
</evidence>
<evidence type="ECO:0000256" key="2">
    <source>
        <dbReference type="SAM" id="MobiDB-lite"/>
    </source>
</evidence>
<feature type="compositionally biased region" description="Basic and acidic residues" evidence="2">
    <location>
        <begin position="1531"/>
        <end position="1540"/>
    </location>
</feature>
<dbReference type="VEuPathDB" id="AmoebaDB:NAEGRDRAFT_81558"/>
<organism evidence="4">
    <name type="scientific">Naegleria gruberi</name>
    <name type="common">Amoeba</name>
    <dbReference type="NCBI Taxonomy" id="5762"/>
    <lineage>
        <taxon>Eukaryota</taxon>
        <taxon>Discoba</taxon>
        <taxon>Heterolobosea</taxon>
        <taxon>Tetramitia</taxon>
        <taxon>Eutetramitia</taxon>
        <taxon>Vahlkampfiidae</taxon>
        <taxon>Naegleria</taxon>
    </lineage>
</organism>
<proteinExistence type="predicted"/>
<keyword evidence="4" id="KW-1185">Reference proteome</keyword>
<dbReference type="PANTHER" id="PTHR12661:SF5">
    <property type="entry name" value="SUPPRESSOR OF SWI4 1 HOMOLOG"/>
    <property type="match status" value="1"/>
</dbReference>
<feature type="region of interest" description="Disordered" evidence="2">
    <location>
        <begin position="1"/>
        <end position="32"/>
    </location>
</feature>
<dbReference type="RefSeq" id="XP_002671310.1">
    <property type="nucleotide sequence ID" value="XM_002671264.1"/>
</dbReference>
<dbReference type="OMA" id="MEFAMNI"/>
<name>D2VX53_NAEGR</name>
<dbReference type="InParanoid" id="D2VX53"/>
<dbReference type="OrthoDB" id="10258884at2759"/>
<sequence length="1668" mass="191258">MPKTPTSKKSSSNNVATPNNNGKPSTTTGNHATISKKITFKDRLFQHIEKSFTQQPQLTQTLITELQQLLTLPSVTKEEILHFFLSLFDQCAEQTHSKNPRNNFADSTFFSSLSITLLGSVVPSSIQQNVNLFSLDELYKLLKQTQQQSSSGDFYEQVKVRLVFITGCFFTGSVFMGQTQNGKKQKSNTLLSKFVEEVQQDYRRLLKKKKEQGENVEEKKQQAILSVLFAEAIGAILTCMKQASLKKNSSVTKKELDTLCMELETSFLPEIVDRTPSLPESDDDDEEMQEGEKKKTLKDREVVMDGPFSRNMLQSTYTELSLYLLHYYIQENSPSTMVERNTILTGGRFSSEDESSQFSVLLTRSFMASLIEHMNEYRHLPIHCFTTHFLKQLIEPIILTHLKKKSKKTSNVEDQFELAKELLESFFIQLISQMQAPPSLLQQPKTGSTSDIIAQISSRKAYWWEIQVFQSVLESLDKGSDKTVMNFILDNILPLGDIEGVVNPFLVMWGAVLNECKQFLKNVPTSGSSSPTTGNTLLNSLLMLVVKKQEQKKRKRIAEAEENNTVPNVETEALKNEYKMKQVREEFFQYQIWLGTQLRPRIMSLTSLTPSLSKYLLSRESVLCKVSNTLGTYTAEKLSTFTIEADKKKRKAQEDDEDIISLSRRTSRSLLRGLSSWLRDSIKHRVGTITRSILLILSQYDEQMERFIAKKNQMDLVHDTLLQTEEKEEEWLNEEALRFLLSCFPTNVRVYDKSEDSFTTEDLTILLKKLFEVGSLMNYVSDKPLLTKKSDEERETLIRHRSYYGKDIVDLSSNLVKLIINNLAVQEFNWMRQQFHTKEVKETEKQLTSSKSWSNELYSYAIKLFGLEEKSKQEKRKRIFETKDNNSNFKKLQSLLGSIQSDLDKCSIGSSSKACMDWSILSSLAIYIRQVLVTSFFDPWIIESEAQGQPMVEDLARVYGTISKLSSSDLILICQKKEDSMQDESIQPMEVLTDVLVVNINVEPNLTLASRIVFMTIAKYLNEECLDILFNYLMKDGEVQDIEDESDEEEEEEEDDESDDEKTDTLDEEPLENETEGSVIIRTDEEEEEGGIDLNNPGDVSKVLEMLKARNEAKKKKSEEKQQKLKRMEFAMNIVQVLEGLCIKSIPQPVLILLLFKSTQYILEKIWSQNDEEVAEHLKKATGYAVNTIFNKVLQLVQILTREYRQQLLTDSNSSICAIVFEQEAKDALFETARVFALEFSKYGILLSSLQGKTKKSITNKNSPSLNMEQSAHMLSIFIRLMYVLKKSDNTEMDSQIEKMLFGSSDNDEEMGTSMELLISLAQSDSHIASTLGSKIIMFALDKVINSGDKKYRDRKSGRVLAQQPYQREMYDRILGSLVKPFVLSLSGENKTSSTANAVLLMVLESYVKDICPAMKLIKSTSIKAKNLKKSASVLLTVLEYLANHSSMQKDFTEVQFRELLTCFYFVFHQQEKKQGEEKKESIWTQALPLFEEWRKRWNLGSTLVQDFITSNQDLDKSAIEIMKQRREVFKKERKERVKQSTEQTPEENKKKRKRNEKKELNEPVIEKKEEVKKEKPIEEAPQKKRKQTPSAFVFETDEKPVQTIEEMKKKSGDIPASKKATATSVNQTDKKSSNKQESTLFNETASSIAKKNTKKPTKTATQKKSKQ</sequence>
<accession>D2VX53</accession>
<dbReference type="GO" id="GO:0000027">
    <property type="term" value="P:ribosomal large subunit assembly"/>
    <property type="evidence" value="ECO:0007669"/>
    <property type="project" value="TreeGrafter"/>
</dbReference>
<dbReference type="Proteomes" id="UP000006671">
    <property type="component" value="Unassembled WGS sequence"/>
</dbReference>
<feature type="compositionally biased region" description="Basic and acidic residues" evidence="2">
    <location>
        <begin position="1597"/>
        <end position="1613"/>
    </location>
</feature>
<feature type="region of interest" description="Disordered" evidence="2">
    <location>
        <begin position="1531"/>
        <end position="1668"/>
    </location>
</feature>
<feature type="compositionally biased region" description="Acidic residues" evidence="2">
    <location>
        <begin position="1041"/>
        <end position="1075"/>
    </location>
</feature>
<feature type="compositionally biased region" description="Basic and acidic residues" evidence="2">
    <location>
        <begin position="1557"/>
        <end position="1583"/>
    </location>
</feature>
<dbReference type="EMBL" id="GG738906">
    <property type="protein sequence ID" value="EFC38566.1"/>
    <property type="molecule type" value="Genomic_DNA"/>
</dbReference>
<dbReference type="GeneID" id="8853945"/>
<keyword evidence="1" id="KW-0175">Coiled coil</keyword>
<feature type="compositionally biased region" description="Polar residues" evidence="2">
    <location>
        <begin position="13"/>
        <end position="32"/>
    </location>
</feature>
<protein>
    <submittedName>
        <fullName evidence="3">Predicted protein</fullName>
    </submittedName>
</protein>
<dbReference type="InterPro" id="IPR045112">
    <property type="entry name" value="PPAN-like"/>
</dbReference>
<feature type="compositionally biased region" description="Acidic residues" evidence="2">
    <location>
        <begin position="280"/>
        <end position="289"/>
    </location>
</feature>
<reference evidence="3 4" key="1">
    <citation type="journal article" date="2010" name="Cell">
        <title>The genome of Naegleria gruberi illuminates early eukaryotic versatility.</title>
        <authorList>
            <person name="Fritz-Laylin L.K."/>
            <person name="Prochnik S.E."/>
            <person name="Ginger M.L."/>
            <person name="Dacks J.B."/>
            <person name="Carpenter M.L."/>
            <person name="Field M.C."/>
            <person name="Kuo A."/>
            <person name="Paredez A."/>
            <person name="Chapman J."/>
            <person name="Pham J."/>
            <person name="Shu S."/>
            <person name="Neupane R."/>
            <person name="Cipriano M."/>
            <person name="Mancuso J."/>
            <person name="Tu H."/>
            <person name="Salamov A."/>
            <person name="Lindquist E."/>
            <person name="Shapiro H."/>
            <person name="Lucas S."/>
            <person name="Grigoriev I.V."/>
            <person name="Cande W.Z."/>
            <person name="Fulton C."/>
            <person name="Rokhsar D.S."/>
            <person name="Dawson S.C."/>
        </authorList>
    </citation>
    <scope>NUCLEOTIDE SEQUENCE [LARGE SCALE GENOMIC DNA]</scope>
    <source>
        <strain evidence="3 4">NEG-M</strain>
    </source>
</reference>
<evidence type="ECO:0000313" key="4">
    <source>
        <dbReference type="Proteomes" id="UP000006671"/>
    </source>
</evidence>
<feature type="region of interest" description="Disordered" evidence="2">
    <location>
        <begin position="1041"/>
        <end position="1098"/>
    </location>
</feature>
<feature type="compositionally biased region" description="Polar residues" evidence="2">
    <location>
        <begin position="1636"/>
        <end position="1650"/>
    </location>
</feature>
<feature type="region of interest" description="Disordered" evidence="2">
    <location>
        <begin position="271"/>
        <end position="298"/>
    </location>
</feature>
<dbReference type="PANTHER" id="PTHR12661">
    <property type="entry name" value="PETER PAN-RELATED"/>
    <property type="match status" value="1"/>
</dbReference>
<feature type="compositionally biased region" description="Basic residues" evidence="2">
    <location>
        <begin position="1652"/>
        <end position="1668"/>
    </location>
</feature>
<feature type="compositionally biased region" description="Low complexity" evidence="2">
    <location>
        <begin position="1"/>
        <end position="12"/>
    </location>
</feature>
<dbReference type="KEGG" id="ngr:NAEGRDRAFT_81558"/>
<feature type="coiled-coil region" evidence="1">
    <location>
        <begin position="195"/>
        <end position="222"/>
    </location>
</feature>
<dbReference type="GO" id="GO:0030687">
    <property type="term" value="C:preribosome, large subunit precursor"/>
    <property type="evidence" value="ECO:0007669"/>
    <property type="project" value="TreeGrafter"/>
</dbReference>